<dbReference type="AlphaFoldDB" id="A0A0L7B4I7"/>
<evidence type="ECO:0000313" key="2">
    <source>
        <dbReference type="EMBL" id="KOA42406.1"/>
    </source>
</evidence>
<feature type="compositionally biased region" description="Polar residues" evidence="1">
    <location>
        <begin position="23"/>
        <end position="32"/>
    </location>
</feature>
<gene>
    <name evidence="2" type="ORF">BBM1128_03550</name>
</gene>
<feature type="compositionally biased region" description="Polar residues" evidence="1">
    <location>
        <begin position="1"/>
        <end position="12"/>
    </location>
</feature>
<evidence type="ECO:0000256" key="1">
    <source>
        <dbReference type="SAM" id="MobiDB-lite"/>
    </source>
</evidence>
<dbReference type="RefSeq" id="WP_224743756.1">
    <property type="nucleotide sequence ID" value="NZ_AVQD01000005.1"/>
</dbReference>
<accession>A0A0L7B4I7</accession>
<reference evidence="2 3" key="1">
    <citation type="journal article" date="2015" name="Int J Genomics">
        <title>Comparative Genomics Revealed Genetic Diversity and Species/Strain-Level Differences in Carbohydrate Metabolism of Three Probiotic Bifidobacterial Species.</title>
        <authorList>
            <person name="Odamaki T."/>
            <person name="Horigome A."/>
            <person name="Sugahara H."/>
            <person name="Hashikura N."/>
            <person name="Minami J."/>
            <person name="Xiao J.Z."/>
            <person name="Abe F."/>
        </authorList>
    </citation>
    <scope>NUCLEOTIDE SEQUENCE [LARGE SCALE GENOMIC DNA]</scope>
    <source>
        <strain evidence="2 3">MCC 1128</strain>
    </source>
</reference>
<feature type="region of interest" description="Disordered" evidence="1">
    <location>
        <begin position="46"/>
        <end position="67"/>
    </location>
</feature>
<protein>
    <submittedName>
        <fullName evidence="2">Uncharacterized protein</fullName>
    </submittedName>
</protein>
<dbReference type="EMBL" id="AVQD01000005">
    <property type="protein sequence ID" value="KOA42406.1"/>
    <property type="molecule type" value="Genomic_DNA"/>
</dbReference>
<dbReference type="PATRIC" id="fig|1365965.3.peg.722"/>
<dbReference type="Proteomes" id="UP000037193">
    <property type="component" value="Unassembled WGS sequence"/>
</dbReference>
<organism evidence="2 3">
    <name type="scientific">Bifidobacterium breve MCC 1128</name>
    <dbReference type="NCBI Taxonomy" id="1365965"/>
    <lineage>
        <taxon>Bacteria</taxon>
        <taxon>Bacillati</taxon>
        <taxon>Actinomycetota</taxon>
        <taxon>Actinomycetes</taxon>
        <taxon>Bifidobacteriales</taxon>
        <taxon>Bifidobacteriaceae</taxon>
        <taxon>Bifidobacterium</taxon>
    </lineage>
</organism>
<name>A0A0L7B4I7_BIFBR</name>
<comment type="caution">
    <text evidence="2">The sequence shown here is derived from an EMBL/GenBank/DDBJ whole genome shotgun (WGS) entry which is preliminary data.</text>
</comment>
<sequence length="67" mass="7351">MLTADVPNTTNRELFAKKPGSGSEENSMQQASKALNLRETTYERTGLIVDHSHRRQSAGRSAGHACH</sequence>
<evidence type="ECO:0000313" key="3">
    <source>
        <dbReference type="Proteomes" id="UP000037193"/>
    </source>
</evidence>
<proteinExistence type="predicted"/>
<feature type="region of interest" description="Disordered" evidence="1">
    <location>
        <begin position="1"/>
        <end position="32"/>
    </location>
</feature>